<dbReference type="AlphaFoldDB" id="A0A4U3AF55"/>
<dbReference type="RefSeq" id="WP_137057097.1">
    <property type="nucleotide sequence ID" value="NZ_SZOD01000108.1"/>
</dbReference>
<gene>
    <name evidence="1" type="ORF">FC701_05040</name>
</gene>
<proteinExistence type="predicted"/>
<dbReference type="EMBL" id="SZOD01000108">
    <property type="protein sequence ID" value="TKI86647.1"/>
    <property type="molecule type" value="Genomic_DNA"/>
</dbReference>
<reference evidence="1 2" key="1">
    <citation type="journal article" date="2019" name="Environ. Microbiol.">
        <title>An active ?-lactamase is a part of an orchestrated cell wall stress resistance network of Bacillus subtilis and related rhizosphere species.</title>
        <authorList>
            <person name="Bucher T."/>
            <person name="Keren-Paz A."/>
            <person name="Hausser J."/>
            <person name="Olender T."/>
            <person name="Cytryn E."/>
            <person name="Kolodkin-Gal I."/>
        </authorList>
    </citation>
    <scope>NUCLEOTIDE SEQUENCE [LARGE SCALE GENOMIC DNA]</scope>
    <source>
        <strain evidence="1 2">I186</strain>
    </source>
</reference>
<name>A0A4U3AF55_BACMY</name>
<accession>A0A4U3AF55</accession>
<protein>
    <submittedName>
        <fullName evidence="1">Uncharacterized protein</fullName>
    </submittedName>
</protein>
<organism evidence="1 2">
    <name type="scientific">Bacillus mycoides</name>
    <dbReference type="NCBI Taxonomy" id="1405"/>
    <lineage>
        <taxon>Bacteria</taxon>
        <taxon>Bacillati</taxon>
        <taxon>Bacillota</taxon>
        <taxon>Bacilli</taxon>
        <taxon>Bacillales</taxon>
        <taxon>Bacillaceae</taxon>
        <taxon>Bacillus</taxon>
        <taxon>Bacillus cereus group</taxon>
    </lineage>
</organism>
<evidence type="ECO:0000313" key="1">
    <source>
        <dbReference type="EMBL" id="TKI86647.1"/>
    </source>
</evidence>
<sequence>MNIRIVEAKLVIRCDVSLNDEIKQRLLNGGNKPLTEEEIANQLLYAFLNPKIEAFNEDQRLISGSWDFVCDFDGKLQNFVLDEE</sequence>
<comment type="caution">
    <text evidence="1">The sequence shown here is derived from an EMBL/GenBank/DDBJ whole genome shotgun (WGS) entry which is preliminary data.</text>
</comment>
<evidence type="ECO:0000313" key="2">
    <source>
        <dbReference type="Proteomes" id="UP000305524"/>
    </source>
</evidence>
<dbReference type="Proteomes" id="UP000305524">
    <property type="component" value="Unassembled WGS sequence"/>
</dbReference>